<feature type="compositionally biased region" description="Basic residues" evidence="1">
    <location>
        <begin position="100"/>
        <end position="113"/>
    </location>
</feature>
<reference evidence="2" key="1">
    <citation type="journal article" date="2018" name="Genome Biol. Evol.">
        <title>Genomics and development of Lentinus tigrinus, a white-rot wood-decaying mushroom with dimorphic fruiting bodies.</title>
        <authorList>
            <person name="Wu B."/>
            <person name="Xu Z."/>
            <person name="Knudson A."/>
            <person name="Carlson A."/>
            <person name="Chen N."/>
            <person name="Kovaka S."/>
            <person name="LaButti K."/>
            <person name="Lipzen A."/>
            <person name="Pennachio C."/>
            <person name="Riley R."/>
            <person name="Schakwitz W."/>
            <person name="Umezawa K."/>
            <person name="Ohm R.A."/>
            <person name="Grigoriev I.V."/>
            <person name="Nagy L.G."/>
            <person name="Gibbons J."/>
            <person name="Hibbett D."/>
        </authorList>
    </citation>
    <scope>NUCLEOTIDE SEQUENCE [LARGE SCALE GENOMIC DNA]</scope>
    <source>
        <strain evidence="2">ALCF2SS1-6</strain>
    </source>
</reference>
<dbReference type="AlphaFoldDB" id="A0A5C2SA67"/>
<dbReference type="OrthoDB" id="3258262at2759"/>
<dbReference type="EMBL" id="ML122267">
    <property type="protein sequence ID" value="RPD60148.1"/>
    <property type="molecule type" value="Genomic_DNA"/>
</dbReference>
<sequence length="305" mass="34990">MFYTPSRTMSRYPYYAYPPRPHAPPHNYLGMSMANTPVLVISRPMPQQPMPPLRRAKQPKQLRSPDRRKRYGMVFNTDPLQGMLEEEDDDDSTWSMSRSRSSRRMLGSRHTSVRTRNSSPAQEIAARYRASHSEDLNASSSSVSYLQVPSGYTSASRSRTTSGETSISSTSGPRLRYRDSRAHAMDHSTKEAYVMAVRCGSYLNIPCQRPGCRDILPDIRNLASHLAIHDLEPQASRDRYVRAPRHSSFVDMGHSVDGRSRRHYMRSPAPYARSHRSYSKFRRYLWKLTSCVPCYAPDDDNDDFL</sequence>
<feature type="region of interest" description="Disordered" evidence="1">
    <location>
        <begin position="45"/>
        <end position="130"/>
    </location>
</feature>
<feature type="compositionally biased region" description="Basic residues" evidence="1">
    <location>
        <begin position="54"/>
        <end position="71"/>
    </location>
</feature>
<accession>A0A5C2SA67</accession>
<feature type="compositionally biased region" description="Low complexity" evidence="1">
    <location>
        <begin position="152"/>
        <end position="172"/>
    </location>
</feature>
<protein>
    <submittedName>
        <fullName evidence="2">Uncharacterized protein</fullName>
    </submittedName>
</protein>
<gene>
    <name evidence="2" type="ORF">L227DRAFT_575681</name>
</gene>
<evidence type="ECO:0000256" key="1">
    <source>
        <dbReference type="SAM" id="MobiDB-lite"/>
    </source>
</evidence>
<name>A0A5C2SA67_9APHY</name>
<feature type="region of interest" description="Disordered" evidence="1">
    <location>
        <begin position="152"/>
        <end position="176"/>
    </location>
</feature>
<evidence type="ECO:0000313" key="2">
    <source>
        <dbReference type="EMBL" id="RPD60148.1"/>
    </source>
</evidence>
<proteinExistence type="predicted"/>
<organism evidence="2 3">
    <name type="scientific">Lentinus tigrinus ALCF2SS1-6</name>
    <dbReference type="NCBI Taxonomy" id="1328759"/>
    <lineage>
        <taxon>Eukaryota</taxon>
        <taxon>Fungi</taxon>
        <taxon>Dikarya</taxon>
        <taxon>Basidiomycota</taxon>
        <taxon>Agaricomycotina</taxon>
        <taxon>Agaricomycetes</taxon>
        <taxon>Polyporales</taxon>
        <taxon>Polyporaceae</taxon>
        <taxon>Lentinus</taxon>
    </lineage>
</organism>
<dbReference type="Proteomes" id="UP000313359">
    <property type="component" value="Unassembled WGS sequence"/>
</dbReference>
<evidence type="ECO:0000313" key="3">
    <source>
        <dbReference type="Proteomes" id="UP000313359"/>
    </source>
</evidence>
<keyword evidence="3" id="KW-1185">Reference proteome</keyword>